<gene>
    <name evidence="14" type="ORF">E2605_14785</name>
</gene>
<evidence type="ECO:0000256" key="7">
    <source>
        <dbReference type="ARBA" id="ARBA00022840"/>
    </source>
</evidence>
<keyword evidence="9" id="KW-0238">DNA-binding</keyword>
<evidence type="ECO:0000256" key="11">
    <source>
        <dbReference type="ARBA" id="ARBA00038000"/>
    </source>
</evidence>
<proteinExistence type="inferred from homology"/>
<dbReference type="FunFam" id="3.40.50.300:FF:000028">
    <property type="entry name" value="UvrABC system protein A"/>
    <property type="match status" value="1"/>
</dbReference>
<dbReference type="Gene3D" id="1.20.1580.10">
    <property type="entry name" value="ABC transporter ATPase like domain"/>
    <property type="match status" value="1"/>
</dbReference>
<evidence type="ECO:0000256" key="13">
    <source>
        <dbReference type="ARBA" id="ARBA00042156"/>
    </source>
</evidence>
<dbReference type="EMBL" id="SOML01000009">
    <property type="protein sequence ID" value="TFD95080.1"/>
    <property type="molecule type" value="Genomic_DNA"/>
</dbReference>
<comment type="caution">
    <text evidence="14">The sequence shown here is derived from an EMBL/GenBank/DDBJ whole genome shotgun (WGS) entry which is preliminary data.</text>
</comment>
<dbReference type="Gene3D" id="3.40.50.300">
    <property type="entry name" value="P-loop containing nucleotide triphosphate hydrolases"/>
    <property type="match status" value="1"/>
</dbReference>
<dbReference type="GO" id="GO:0003677">
    <property type="term" value="F:DNA binding"/>
    <property type="evidence" value="ECO:0007669"/>
    <property type="project" value="UniProtKB-KW"/>
</dbReference>
<dbReference type="PANTHER" id="PTHR43152:SF3">
    <property type="entry name" value="UVRABC SYSTEM PROTEIN A"/>
    <property type="match status" value="1"/>
</dbReference>
<evidence type="ECO:0000256" key="4">
    <source>
        <dbReference type="ARBA" id="ARBA00022741"/>
    </source>
</evidence>
<dbReference type="GO" id="GO:0006281">
    <property type="term" value="P:DNA repair"/>
    <property type="evidence" value="ECO:0007669"/>
    <property type="project" value="UniProtKB-KW"/>
</dbReference>
<keyword evidence="8" id="KW-0267">Excision nuclease</keyword>
<keyword evidence="10" id="KW-0234">DNA repair</keyword>
<evidence type="ECO:0000313" key="14">
    <source>
        <dbReference type="EMBL" id="TFD95080.1"/>
    </source>
</evidence>
<dbReference type="GO" id="GO:0004518">
    <property type="term" value="F:nuclease activity"/>
    <property type="evidence" value="ECO:0007669"/>
    <property type="project" value="UniProtKB-KW"/>
</dbReference>
<organism evidence="14 15">
    <name type="scientific">Dysgonomonas capnocytophagoides</name>
    <dbReference type="NCBI Taxonomy" id="45254"/>
    <lineage>
        <taxon>Bacteria</taxon>
        <taxon>Pseudomonadati</taxon>
        <taxon>Bacteroidota</taxon>
        <taxon>Bacteroidia</taxon>
        <taxon>Bacteroidales</taxon>
        <taxon>Dysgonomonadaceae</taxon>
        <taxon>Dysgonomonas</taxon>
    </lineage>
</organism>
<dbReference type="PANTHER" id="PTHR43152">
    <property type="entry name" value="UVRABC SYSTEM PROTEIN A"/>
    <property type="match status" value="1"/>
</dbReference>
<dbReference type="SUPFAM" id="SSF52540">
    <property type="entry name" value="P-loop containing nucleoside triphosphate hydrolases"/>
    <property type="match status" value="1"/>
</dbReference>
<evidence type="ECO:0000313" key="15">
    <source>
        <dbReference type="Proteomes" id="UP000297861"/>
    </source>
</evidence>
<dbReference type="AlphaFoldDB" id="A0A4Y8KZA2"/>
<dbReference type="InterPro" id="IPR027417">
    <property type="entry name" value="P-loop_NTPase"/>
</dbReference>
<dbReference type="GO" id="GO:0005524">
    <property type="term" value="F:ATP binding"/>
    <property type="evidence" value="ECO:0007669"/>
    <property type="project" value="UniProtKB-KW"/>
</dbReference>
<dbReference type="GO" id="GO:0005737">
    <property type="term" value="C:cytoplasm"/>
    <property type="evidence" value="ECO:0007669"/>
    <property type="project" value="UniProtKB-SubCell"/>
</dbReference>
<keyword evidence="4" id="KW-0547">Nucleotide-binding</keyword>
<evidence type="ECO:0000256" key="10">
    <source>
        <dbReference type="ARBA" id="ARBA00023204"/>
    </source>
</evidence>
<evidence type="ECO:0000256" key="12">
    <source>
        <dbReference type="ARBA" id="ARBA00039316"/>
    </source>
</evidence>
<feature type="non-terminal residue" evidence="14">
    <location>
        <position position="171"/>
    </location>
</feature>
<evidence type="ECO:0000256" key="3">
    <source>
        <dbReference type="ARBA" id="ARBA00022737"/>
    </source>
</evidence>
<protein>
    <recommendedName>
        <fullName evidence="12">UvrABC system protein A</fullName>
    </recommendedName>
    <alternativeName>
        <fullName evidence="13">Excinuclease ABC subunit A</fullName>
    </alternativeName>
</protein>
<evidence type="ECO:0000256" key="9">
    <source>
        <dbReference type="ARBA" id="ARBA00023125"/>
    </source>
</evidence>
<dbReference type="Proteomes" id="UP000297861">
    <property type="component" value="Unassembled WGS sequence"/>
</dbReference>
<comment type="subcellular location">
    <subcellularLocation>
        <location evidence="1">Cytoplasm</location>
    </subcellularLocation>
</comment>
<keyword evidence="3" id="KW-0677">Repeat</keyword>
<evidence type="ECO:0000256" key="6">
    <source>
        <dbReference type="ARBA" id="ARBA00022769"/>
    </source>
</evidence>
<keyword evidence="6" id="KW-0228">DNA excision</keyword>
<accession>A0A4Y8KZA2</accession>
<evidence type="ECO:0000256" key="8">
    <source>
        <dbReference type="ARBA" id="ARBA00022881"/>
    </source>
</evidence>
<evidence type="ECO:0000256" key="5">
    <source>
        <dbReference type="ARBA" id="ARBA00022763"/>
    </source>
</evidence>
<reference evidence="14 15" key="1">
    <citation type="submission" date="2019-03" db="EMBL/GenBank/DDBJ databases">
        <title>San Antonio Military Medical Center submission to MRSN (WRAIR), pending publication.</title>
        <authorList>
            <person name="Blyth D.M."/>
            <person name="Mccarthy S.L."/>
            <person name="Schall S.E."/>
            <person name="Stam J.A."/>
            <person name="Ong A.C."/>
            <person name="Mcgann P.T."/>
        </authorList>
    </citation>
    <scope>NUCLEOTIDE SEQUENCE [LARGE SCALE GENOMIC DNA]</scope>
    <source>
        <strain evidence="14 15">MRSN571793</strain>
    </source>
</reference>
<keyword evidence="7" id="KW-0067">ATP-binding</keyword>
<sequence length="171" mass="19358">MSEAKNIIIKGARVNNLKNIDVEIPRNKFIVITGLSGSGKSSLAFDTLYAEGQRRYVESLSSYARQFLGRMNKPECDYIKGIPPAIAIEQKVSSRNPRSTVGTSTEIYEYLRLLFARIGKTISPISGEVVKKHQVKDIQDKMRTYPEGTRVVILTKIILRDNRKLEEQLDI</sequence>
<keyword evidence="5" id="KW-0227">DNA damage</keyword>
<name>A0A4Y8KZA2_9BACT</name>
<keyword evidence="2" id="KW-0963">Cytoplasm</keyword>
<comment type="similarity">
    <text evidence="11">Belongs to the ABC transporter superfamily. UvrA family.</text>
</comment>
<evidence type="ECO:0000256" key="1">
    <source>
        <dbReference type="ARBA" id="ARBA00004496"/>
    </source>
</evidence>
<keyword evidence="15" id="KW-1185">Reference proteome</keyword>
<evidence type="ECO:0000256" key="2">
    <source>
        <dbReference type="ARBA" id="ARBA00022490"/>
    </source>
</evidence>